<dbReference type="SUPFAM" id="SSF51306">
    <property type="entry name" value="LexA/Signal peptidase"/>
    <property type="match status" value="1"/>
</dbReference>
<keyword evidence="10 15" id="KW-0735">Signal-anchor</keyword>
<dbReference type="PROSITE" id="PS00761">
    <property type="entry name" value="SPASE_I_3"/>
    <property type="match status" value="1"/>
</dbReference>
<dbReference type="NCBIfam" id="TIGR02228">
    <property type="entry name" value="sigpep_I_arch"/>
    <property type="match status" value="1"/>
</dbReference>
<keyword evidence="9 15" id="KW-0256">Endoplasmic reticulum</keyword>
<evidence type="ECO:0000256" key="6">
    <source>
        <dbReference type="ARBA" id="ARBA00022670"/>
    </source>
</evidence>
<sequence length="182" mass="20771">MLADVMDQVRALRMMNKRQVAAQLLNFMMIVSSALMIWKGLALVTNSESPIVVVLSASMEPAFQRGDLLFLDMPRNDPIEIGDICVFKIPGREIPIVHRVIKLHDEINTGKQFLLTKGDNNNVDDRGLYNRGQMWIHKDHVVGRVRGFMPYIGMVTILMNDYPQLKYVFLGVLGLFVLIQRE</sequence>
<evidence type="ECO:0000256" key="10">
    <source>
        <dbReference type="ARBA" id="ARBA00022968"/>
    </source>
</evidence>
<feature type="transmembrane region" description="Helical" evidence="15">
    <location>
        <begin position="20"/>
        <end position="38"/>
    </location>
</feature>
<feature type="transmembrane region" description="Helical" evidence="15">
    <location>
        <begin position="164"/>
        <end position="180"/>
    </location>
</feature>
<evidence type="ECO:0000256" key="1">
    <source>
        <dbReference type="ARBA" id="ARBA00000677"/>
    </source>
</evidence>
<evidence type="ECO:0000256" key="9">
    <source>
        <dbReference type="ARBA" id="ARBA00022824"/>
    </source>
</evidence>
<evidence type="ECO:0000256" key="4">
    <source>
        <dbReference type="ARBA" id="ARBA00013208"/>
    </source>
</evidence>
<dbReference type="Gene3D" id="2.10.109.10">
    <property type="entry name" value="Umud Fragment, subunit A"/>
    <property type="match status" value="1"/>
</dbReference>
<comment type="catalytic activity">
    <reaction evidence="1 15">
        <text>Cleavage of hydrophobic, N-terminal signal or leader sequences from secreted and periplasmic proteins.</text>
        <dbReference type="EC" id="3.4.21.89"/>
    </reaction>
</comment>
<keyword evidence="7 15" id="KW-0812">Transmembrane</keyword>
<dbReference type="InterPro" id="IPR019758">
    <property type="entry name" value="Pept_S26A_signal_pept_1_CS"/>
</dbReference>
<dbReference type="Pfam" id="PF00717">
    <property type="entry name" value="Peptidase_S24"/>
    <property type="match status" value="1"/>
</dbReference>
<comment type="subcellular location">
    <subcellularLocation>
        <location evidence="2">Endoplasmic reticulum membrane</location>
        <topology evidence="2">Single-pass type II membrane protein</topology>
    </subcellularLocation>
</comment>
<dbReference type="FunFam" id="2.10.109.10:FF:000003">
    <property type="entry name" value="Signal peptidase complex catalytic subunit SEC11"/>
    <property type="match status" value="1"/>
</dbReference>
<evidence type="ECO:0000256" key="13">
    <source>
        <dbReference type="ARBA" id="ARBA00045533"/>
    </source>
</evidence>
<keyword evidence="11 15" id="KW-1133">Transmembrane helix</keyword>
<keyword evidence="12 15" id="KW-0472">Membrane</keyword>
<dbReference type="InterPro" id="IPR015927">
    <property type="entry name" value="Peptidase_S24_S26A/B/C"/>
</dbReference>
<dbReference type="Proteomes" id="UP000242875">
    <property type="component" value="Unassembled WGS sequence"/>
</dbReference>
<evidence type="ECO:0000256" key="14">
    <source>
        <dbReference type="ARBA" id="ARBA00047037"/>
    </source>
</evidence>
<evidence type="ECO:0000256" key="15">
    <source>
        <dbReference type="RuleBase" id="RU362047"/>
    </source>
</evidence>
<proteinExistence type="inferred from homology"/>
<feature type="domain" description="Peptidase S24/S26A/S26B/S26C" evidence="16">
    <location>
        <begin position="44"/>
        <end position="127"/>
    </location>
</feature>
<accession>A0A261XZI3</accession>
<reference evidence="17 18" key="1">
    <citation type="journal article" date="2017" name="Mycologia">
        <title>Bifiguratus adelaidae, gen. et sp. nov., a new member of Mucoromycotina in endophytic and soil-dwelling habitats.</title>
        <authorList>
            <person name="Torres-Cruz T.J."/>
            <person name="Billingsley Tobias T.L."/>
            <person name="Almatruk M."/>
            <person name="Hesse C."/>
            <person name="Kuske C.R."/>
            <person name="Desiro A."/>
            <person name="Benucci G.M."/>
            <person name="Bonito G."/>
            <person name="Stajich J.E."/>
            <person name="Dunlap C."/>
            <person name="Arnold A.E."/>
            <person name="Porras-Alfaro A."/>
        </authorList>
    </citation>
    <scope>NUCLEOTIDE SEQUENCE [LARGE SCALE GENOMIC DNA]</scope>
    <source>
        <strain evidence="17 18">AZ0501</strain>
    </source>
</reference>
<organism evidence="17 18">
    <name type="scientific">Bifiguratus adelaidae</name>
    <dbReference type="NCBI Taxonomy" id="1938954"/>
    <lineage>
        <taxon>Eukaryota</taxon>
        <taxon>Fungi</taxon>
        <taxon>Fungi incertae sedis</taxon>
        <taxon>Mucoromycota</taxon>
        <taxon>Mucoromycotina</taxon>
        <taxon>Endogonomycetes</taxon>
        <taxon>Endogonales</taxon>
        <taxon>Endogonales incertae sedis</taxon>
        <taxon>Bifiguratus</taxon>
    </lineage>
</organism>
<gene>
    <name evidence="17" type="ORF">BZG36_03467</name>
</gene>
<evidence type="ECO:0000313" key="18">
    <source>
        <dbReference type="Proteomes" id="UP000242875"/>
    </source>
</evidence>
<dbReference type="GO" id="GO:0045047">
    <property type="term" value="P:protein targeting to ER"/>
    <property type="evidence" value="ECO:0007669"/>
    <property type="project" value="EnsemblFungi"/>
</dbReference>
<dbReference type="InterPro" id="IPR001733">
    <property type="entry name" value="Peptidase_S26B"/>
</dbReference>
<evidence type="ECO:0000256" key="12">
    <source>
        <dbReference type="ARBA" id="ARBA00023136"/>
    </source>
</evidence>
<comment type="function">
    <text evidence="13">Catalytic component of the signal peptidase complex (SPC) which catalyzes the cleavage of N-terminal signal sequences from nascent proteins as they are translocated into the lumen of the endoplasmic reticulum. Specifically cleaves N-terminal signal peptides that contain a hydrophobic alpha-helix (h-region) shorter than 18-20 amino acids.</text>
</comment>
<dbReference type="InterPro" id="IPR036286">
    <property type="entry name" value="LexA/Signal_pep-like_sf"/>
</dbReference>
<protein>
    <recommendedName>
        <fullName evidence="5 15">Signal peptidase complex catalytic subunit SEC11</fullName>
        <ecNumber evidence="4 15">3.4.21.89</ecNumber>
    </recommendedName>
</protein>
<dbReference type="OrthoDB" id="10257561at2759"/>
<comment type="similarity">
    <text evidence="3 15">Belongs to the peptidase S26B family.</text>
</comment>
<evidence type="ECO:0000256" key="11">
    <source>
        <dbReference type="ARBA" id="ARBA00022989"/>
    </source>
</evidence>
<dbReference type="InterPro" id="IPR019533">
    <property type="entry name" value="Peptidase_S26"/>
</dbReference>
<keyword evidence="18" id="KW-1185">Reference proteome</keyword>
<dbReference type="PRINTS" id="PR00728">
    <property type="entry name" value="SIGNALPTASE"/>
</dbReference>
<evidence type="ECO:0000256" key="2">
    <source>
        <dbReference type="ARBA" id="ARBA00004648"/>
    </source>
</evidence>
<evidence type="ECO:0000256" key="3">
    <source>
        <dbReference type="ARBA" id="ARBA00011035"/>
    </source>
</evidence>
<comment type="caution">
    <text evidence="17">The sequence shown here is derived from an EMBL/GenBank/DDBJ whole genome shotgun (WGS) entry which is preliminary data.</text>
</comment>
<evidence type="ECO:0000313" key="17">
    <source>
        <dbReference type="EMBL" id="OZJ03777.1"/>
    </source>
</evidence>
<comment type="subunit">
    <text evidence="14">Component of the signal peptidase complex (SPC) composed of a catalytic subunit SEC11 and three accessory subunits SPC1, SPC2 and SPC3. The complex induces a local thinning of the ER membrane which is used to measure the length of the signal peptide (SP) h-region of protein substrates. This ensures the selectivity of the complex towards h-regions shorter than 18-20 amino acids. SPC associates with the translocon complex.</text>
</comment>
<dbReference type="PANTHER" id="PTHR10806">
    <property type="entry name" value="SIGNAL PEPTIDASE COMPLEX CATALYTIC SUBUNIT SEC11"/>
    <property type="match status" value="1"/>
</dbReference>
<dbReference type="GO" id="GO:0006465">
    <property type="term" value="P:signal peptide processing"/>
    <property type="evidence" value="ECO:0007669"/>
    <property type="project" value="UniProtKB-UniRule"/>
</dbReference>
<name>A0A261XZI3_9FUNG</name>
<dbReference type="EMBL" id="MVBO01000069">
    <property type="protein sequence ID" value="OZJ03777.1"/>
    <property type="molecule type" value="Genomic_DNA"/>
</dbReference>
<evidence type="ECO:0000256" key="7">
    <source>
        <dbReference type="ARBA" id="ARBA00022692"/>
    </source>
</evidence>
<evidence type="ECO:0000256" key="5">
    <source>
        <dbReference type="ARBA" id="ARBA00019685"/>
    </source>
</evidence>
<evidence type="ECO:0000259" key="16">
    <source>
        <dbReference type="Pfam" id="PF00717"/>
    </source>
</evidence>
<dbReference type="InterPro" id="IPR019756">
    <property type="entry name" value="Pept_S26A_signal_pept_1_Ser-AS"/>
</dbReference>
<dbReference type="GO" id="GO:0005787">
    <property type="term" value="C:signal peptidase complex"/>
    <property type="evidence" value="ECO:0007669"/>
    <property type="project" value="EnsemblFungi"/>
</dbReference>
<dbReference type="GO" id="GO:0009003">
    <property type="term" value="F:signal peptidase activity"/>
    <property type="evidence" value="ECO:0007669"/>
    <property type="project" value="UniProtKB-EC"/>
</dbReference>
<keyword evidence="8 15" id="KW-0378">Hydrolase</keyword>
<keyword evidence="6 15" id="KW-0645">Protease</keyword>
<dbReference type="PROSITE" id="PS00501">
    <property type="entry name" value="SPASE_I_1"/>
    <property type="match status" value="1"/>
</dbReference>
<evidence type="ECO:0000256" key="8">
    <source>
        <dbReference type="ARBA" id="ARBA00022801"/>
    </source>
</evidence>
<dbReference type="AlphaFoldDB" id="A0A261XZI3"/>
<dbReference type="PANTHER" id="PTHR10806:SF6">
    <property type="entry name" value="SIGNAL PEPTIDASE COMPLEX CATALYTIC SUBUNIT SEC11"/>
    <property type="match status" value="1"/>
</dbReference>
<dbReference type="GO" id="GO:0004252">
    <property type="term" value="F:serine-type endopeptidase activity"/>
    <property type="evidence" value="ECO:0007669"/>
    <property type="project" value="InterPro"/>
</dbReference>
<dbReference type="EC" id="3.4.21.89" evidence="4 15"/>
<dbReference type="CDD" id="cd06530">
    <property type="entry name" value="S26_SPase_I"/>
    <property type="match status" value="1"/>
</dbReference>